<evidence type="ECO:0000256" key="1">
    <source>
        <dbReference type="RuleBase" id="RU362006"/>
    </source>
</evidence>
<evidence type="ECO:0000313" key="3">
    <source>
        <dbReference type="EMBL" id="KAH9288435.1"/>
    </source>
</evidence>
<proteinExistence type="inferred from homology"/>
<dbReference type="InterPro" id="IPR004345">
    <property type="entry name" value="TB2_DP1_HVA22"/>
</dbReference>
<comment type="caution">
    <text evidence="3">The sequence shown here is derived from an EMBL/GenBank/DDBJ whole genome shotgun (WGS) entry which is preliminary data.</text>
</comment>
<reference evidence="3 4" key="1">
    <citation type="journal article" date="2021" name="Nat. Plants">
        <title>The Taxus genome provides insights into paclitaxel biosynthesis.</title>
        <authorList>
            <person name="Xiong X."/>
            <person name="Gou J."/>
            <person name="Liao Q."/>
            <person name="Li Y."/>
            <person name="Zhou Q."/>
            <person name="Bi G."/>
            <person name="Li C."/>
            <person name="Du R."/>
            <person name="Wang X."/>
            <person name="Sun T."/>
            <person name="Guo L."/>
            <person name="Liang H."/>
            <person name="Lu P."/>
            <person name="Wu Y."/>
            <person name="Zhang Z."/>
            <person name="Ro D.K."/>
            <person name="Shang Y."/>
            <person name="Huang S."/>
            <person name="Yan J."/>
        </authorList>
    </citation>
    <scope>NUCLEOTIDE SEQUENCE [LARGE SCALE GENOMIC DNA]</scope>
    <source>
        <strain evidence="3">Ta-2019</strain>
    </source>
</reference>
<dbReference type="OMA" id="SHVEMEP"/>
<gene>
    <name evidence="3" type="ORF">KI387_032552</name>
</gene>
<evidence type="ECO:0000313" key="4">
    <source>
        <dbReference type="Proteomes" id="UP000824469"/>
    </source>
</evidence>
<feature type="compositionally biased region" description="Pro residues" evidence="2">
    <location>
        <begin position="170"/>
        <end position="179"/>
    </location>
</feature>
<feature type="compositionally biased region" description="Polar residues" evidence="2">
    <location>
        <begin position="145"/>
        <end position="165"/>
    </location>
</feature>
<feature type="region of interest" description="Disordered" evidence="2">
    <location>
        <begin position="106"/>
        <end position="199"/>
    </location>
</feature>
<dbReference type="AlphaFoldDB" id="A0AA38BPG1"/>
<name>A0AA38BPG1_TAXCH</name>
<comment type="subcellular location">
    <subcellularLocation>
        <location evidence="1">Membrane</location>
        <topology evidence="1">Multi-pass membrane protein</topology>
    </subcellularLocation>
</comment>
<dbReference type="GO" id="GO:0016020">
    <property type="term" value="C:membrane"/>
    <property type="evidence" value="ECO:0007669"/>
    <property type="project" value="UniProtKB-SubCell"/>
</dbReference>
<protein>
    <recommendedName>
        <fullName evidence="1">HVA22-like protein</fullName>
    </recommendedName>
</protein>
<dbReference type="EMBL" id="JAHRHJ020003813">
    <property type="protein sequence ID" value="KAH9288435.1"/>
    <property type="molecule type" value="Genomic_DNA"/>
</dbReference>
<accession>A0AA38BPG1</accession>
<comment type="similarity">
    <text evidence="1">Belongs to the DP1 family.</text>
</comment>
<dbReference type="Proteomes" id="UP000824469">
    <property type="component" value="Unassembled WGS sequence"/>
</dbReference>
<evidence type="ECO:0000256" key="2">
    <source>
        <dbReference type="SAM" id="MobiDB-lite"/>
    </source>
</evidence>
<dbReference type="PANTHER" id="PTHR12300:SF188">
    <property type="entry name" value="HVA22-LIKE PROTEIN"/>
    <property type="match status" value="1"/>
</dbReference>
<feature type="non-terminal residue" evidence="3">
    <location>
        <position position="1"/>
    </location>
</feature>
<dbReference type="PANTHER" id="PTHR12300">
    <property type="entry name" value="HVA22-LIKE PROTEINS"/>
    <property type="match status" value="1"/>
</dbReference>
<sequence>IIIATLTVLERVLDTFVSWLPMYGEAKVAFILYLWYPKTKGTSYVYDAFVRPFVAKHEVDIDRSIHELKTRAGDMVLLYGRKSSYYVQARIFDALQYVATQSSRARPVQNVQQFRPDIPATGSRQAGQAAGSRHTGSAVAPRQPQPSAINRQPTPAVSSQPTQGAISEPPQQPVQPPPAESVVSVSSSTSESTEEVEVDMVEVQKKQVATREQSMEQTLCTTRSMLRQTRSQTNVKAD</sequence>
<organism evidence="3 4">
    <name type="scientific">Taxus chinensis</name>
    <name type="common">Chinese yew</name>
    <name type="synonym">Taxus wallichiana var. chinensis</name>
    <dbReference type="NCBI Taxonomy" id="29808"/>
    <lineage>
        <taxon>Eukaryota</taxon>
        <taxon>Viridiplantae</taxon>
        <taxon>Streptophyta</taxon>
        <taxon>Embryophyta</taxon>
        <taxon>Tracheophyta</taxon>
        <taxon>Spermatophyta</taxon>
        <taxon>Pinopsida</taxon>
        <taxon>Pinidae</taxon>
        <taxon>Conifers II</taxon>
        <taxon>Cupressales</taxon>
        <taxon>Taxaceae</taxon>
        <taxon>Taxus</taxon>
    </lineage>
</organism>
<feature type="compositionally biased region" description="Low complexity" evidence="2">
    <location>
        <begin position="180"/>
        <end position="191"/>
    </location>
</feature>
<keyword evidence="4" id="KW-1185">Reference proteome</keyword>
<dbReference type="Pfam" id="PF03134">
    <property type="entry name" value="TB2_DP1_HVA22"/>
    <property type="match status" value="1"/>
</dbReference>